<dbReference type="AlphaFoldDB" id="A0A511H7R6"/>
<name>A0A511H7R6_9BACT</name>
<feature type="compositionally biased region" description="Polar residues" evidence="1">
    <location>
        <begin position="1"/>
        <end position="16"/>
    </location>
</feature>
<protein>
    <submittedName>
        <fullName evidence="2">Uncharacterized protein</fullName>
    </submittedName>
</protein>
<dbReference type="EMBL" id="BJVY01000005">
    <property type="protein sequence ID" value="GEL69576.1"/>
    <property type="molecule type" value="Genomic_DNA"/>
</dbReference>
<accession>A0A511H7R6</accession>
<sequence>MPQRPNSGQAHPSQLTELHDGEAAHSAYTAPRKVIARVDMSVRRADTSALWVDAPREDAS</sequence>
<evidence type="ECO:0000256" key="1">
    <source>
        <dbReference type="SAM" id="MobiDB-lite"/>
    </source>
</evidence>
<gene>
    <name evidence="2" type="ORF">MVI01_13600</name>
</gene>
<dbReference type="Proteomes" id="UP000321224">
    <property type="component" value="Unassembled WGS sequence"/>
</dbReference>
<feature type="region of interest" description="Disordered" evidence="1">
    <location>
        <begin position="1"/>
        <end position="26"/>
    </location>
</feature>
<comment type="caution">
    <text evidence="2">The sequence shown here is derived from an EMBL/GenBank/DDBJ whole genome shotgun (WGS) entry which is preliminary data.</text>
</comment>
<evidence type="ECO:0000313" key="3">
    <source>
        <dbReference type="Proteomes" id="UP000321224"/>
    </source>
</evidence>
<organism evidence="2 3">
    <name type="scientific">Myxococcus virescens</name>
    <dbReference type="NCBI Taxonomy" id="83456"/>
    <lineage>
        <taxon>Bacteria</taxon>
        <taxon>Pseudomonadati</taxon>
        <taxon>Myxococcota</taxon>
        <taxon>Myxococcia</taxon>
        <taxon>Myxococcales</taxon>
        <taxon>Cystobacterineae</taxon>
        <taxon>Myxococcaceae</taxon>
        <taxon>Myxococcus</taxon>
    </lineage>
</organism>
<evidence type="ECO:0000313" key="2">
    <source>
        <dbReference type="EMBL" id="GEL69576.1"/>
    </source>
</evidence>
<reference evidence="2 3" key="1">
    <citation type="submission" date="2019-07" db="EMBL/GenBank/DDBJ databases">
        <title>Whole genome shotgun sequence of Myxococcus virescens NBRC 100334.</title>
        <authorList>
            <person name="Hosoyama A."/>
            <person name="Uohara A."/>
            <person name="Ohji S."/>
            <person name="Ichikawa N."/>
        </authorList>
    </citation>
    <scope>NUCLEOTIDE SEQUENCE [LARGE SCALE GENOMIC DNA]</scope>
    <source>
        <strain evidence="2 3">NBRC 100334</strain>
    </source>
</reference>
<proteinExistence type="predicted"/>